<dbReference type="Gene3D" id="1.10.287.110">
    <property type="entry name" value="DnaJ domain"/>
    <property type="match status" value="1"/>
</dbReference>
<dbReference type="SMART" id="SM00271">
    <property type="entry name" value="DnaJ"/>
    <property type="match status" value="1"/>
</dbReference>
<dbReference type="PANTHER" id="PTHR44313:SF1">
    <property type="entry name" value="DNAJ HOMOLOG SUBFAMILY C MEMBER 17"/>
    <property type="match status" value="1"/>
</dbReference>
<dbReference type="PRINTS" id="PR00625">
    <property type="entry name" value="JDOMAIN"/>
</dbReference>
<accession>A0A9P6WNR3</accession>
<dbReference type="PANTHER" id="PTHR44313">
    <property type="entry name" value="DNAJ HOMOLOG SUBFAMILY C MEMBER 17"/>
    <property type="match status" value="1"/>
</dbReference>
<dbReference type="Proteomes" id="UP000697127">
    <property type="component" value="Unassembled WGS sequence"/>
</dbReference>
<dbReference type="GO" id="GO:0005737">
    <property type="term" value="C:cytoplasm"/>
    <property type="evidence" value="ECO:0007669"/>
    <property type="project" value="UniProtKB-SubCell"/>
</dbReference>
<keyword evidence="5" id="KW-0539">Nucleus</keyword>
<evidence type="ECO:0000256" key="3">
    <source>
        <dbReference type="ARBA" id="ARBA00022490"/>
    </source>
</evidence>
<dbReference type="PROSITE" id="PS00636">
    <property type="entry name" value="DNAJ_1"/>
    <property type="match status" value="1"/>
</dbReference>
<evidence type="ECO:0000256" key="5">
    <source>
        <dbReference type="ARBA" id="ARBA00023242"/>
    </source>
</evidence>
<dbReference type="CDD" id="cd00590">
    <property type="entry name" value="RRM_SF"/>
    <property type="match status" value="1"/>
</dbReference>
<dbReference type="GO" id="GO:0005681">
    <property type="term" value="C:spliceosomal complex"/>
    <property type="evidence" value="ECO:0007669"/>
    <property type="project" value="TreeGrafter"/>
</dbReference>
<proteinExistence type="predicted"/>
<evidence type="ECO:0000256" key="4">
    <source>
        <dbReference type="ARBA" id="ARBA00023186"/>
    </source>
</evidence>
<sequence>MDRHVKNDYLWLQGRSKTAYQILGIDVKSDLNTIKKAYRQKALIYHPDKNNSDNSAEIFREIVTSYNILSDINLKTEYDNYISTKNNIINSSNNVKSKISNNLKNEKIAKFKADLKKKEKDHKLKTEILENKKLDDLRNYIPSFEKLYNQPKSSIINDYKINDKNKMPTLTVVSWKNKKDFQLDEDLIKKLMEIFGPVSSVKMFDNEPNDNYHSANVDFKSSIGAALASTHAYYESSKQWDHINMHKISTLLRNVEIKDAYKIDWDNVDTTKLNSIDFISYSILME</sequence>
<dbReference type="GO" id="GO:0000390">
    <property type="term" value="P:spliceosomal complex disassembly"/>
    <property type="evidence" value="ECO:0007669"/>
    <property type="project" value="TreeGrafter"/>
</dbReference>
<dbReference type="Pfam" id="PF00226">
    <property type="entry name" value="DnaJ"/>
    <property type="match status" value="1"/>
</dbReference>
<protein>
    <recommendedName>
        <fullName evidence="7">J domain-containing protein</fullName>
    </recommendedName>
</protein>
<name>A0A9P6WNR3_9ASCO</name>
<dbReference type="OrthoDB" id="436519at2759"/>
<gene>
    <name evidence="8" type="ORF">C6P40_004941</name>
</gene>
<evidence type="ECO:0000256" key="2">
    <source>
        <dbReference type="ARBA" id="ARBA00004496"/>
    </source>
</evidence>
<comment type="caution">
    <text evidence="8">The sequence shown here is derived from an EMBL/GenBank/DDBJ whole genome shotgun (WGS) entry which is preliminary data.</text>
</comment>
<dbReference type="InterPro" id="IPR018253">
    <property type="entry name" value="DnaJ_domain_CS"/>
</dbReference>
<comment type="subcellular location">
    <subcellularLocation>
        <location evidence="2">Cytoplasm</location>
    </subcellularLocation>
    <subcellularLocation>
        <location evidence="1">Nucleus</location>
    </subcellularLocation>
</comment>
<dbReference type="SUPFAM" id="SSF46565">
    <property type="entry name" value="Chaperone J-domain"/>
    <property type="match status" value="1"/>
</dbReference>
<keyword evidence="4" id="KW-0143">Chaperone</keyword>
<dbReference type="InterPro" id="IPR001623">
    <property type="entry name" value="DnaJ_domain"/>
</dbReference>
<dbReference type="EMBL" id="PUHW01000077">
    <property type="protein sequence ID" value="KAG0689482.1"/>
    <property type="molecule type" value="Genomic_DNA"/>
</dbReference>
<feature type="domain" description="J" evidence="7">
    <location>
        <begin position="18"/>
        <end position="82"/>
    </location>
</feature>
<feature type="coiled-coil region" evidence="6">
    <location>
        <begin position="101"/>
        <end position="132"/>
    </location>
</feature>
<evidence type="ECO:0000256" key="1">
    <source>
        <dbReference type="ARBA" id="ARBA00004123"/>
    </source>
</evidence>
<evidence type="ECO:0000313" key="9">
    <source>
        <dbReference type="Proteomes" id="UP000697127"/>
    </source>
</evidence>
<dbReference type="PROSITE" id="PS50076">
    <property type="entry name" value="DNAJ_2"/>
    <property type="match status" value="1"/>
</dbReference>
<dbReference type="CDD" id="cd06257">
    <property type="entry name" value="DnaJ"/>
    <property type="match status" value="1"/>
</dbReference>
<evidence type="ECO:0000313" key="8">
    <source>
        <dbReference type="EMBL" id="KAG0689482.1"/>
    </source>
</evidence>
<keyword evidence="6" id="KW-0175">Coiled coil</keyword>
<evidence type="ECO:0000259" key="7">
    <source>
        <dbReference type="PROSITE" id="PS50076"/>
    </source>
</evidence>
<dbReference type="InterPro" id="IPR036869">
    <property type="entry name" value="J_dom_sf"/>
</dbReference>
<dbReference type="InterPro" id="IPR052094">
    <property type="entry name" value="Pre-mRNA-splicing_ERAD"/>
</dbReference>
<keyword evidence="3" id="KW-0963">Cytoplasm</keyword>
<keyword evidence="9" id="KW-1185">Reference proteome</keyword>
<organism evidence="8 9">
    <name type="scientific">Pichia californica</name>
    <dbReference type="NCBI Taxonomy" id="460514"/>
    <lineage>
        <taxon>Eukaryota</taxon>
        <taxon>Fungi</taxon>
        <taxon>Dikarya</taxon>
        <taxon>Ascomycota</taxon>
        <taxon>Saccharomycotina</taxon>
        <taxon>Pichiomycetes</taxon>
        <taxon>Pichiales</taxon>
        <taxon>Pichiaceae</taxon>
        <taxon>Pichia</taxon>
    </lineage>
</organism>
<evidence type="ECO:0000256" key="6">
    <source>
        <dbReference type="SAM" id="Coils"/>
    </source>
</evidence>
<dbReference type="AlphaFoldDB" id="A0A9P6WNR3"/>
<reference evidence="8" key="1">
    <citation type="submission" date="2020-11" db="EMBL/GenBank/DDBJ databases">
        <title>Kefir isolates.</title>
        <authorList>
            <person name="Marcisauskas S."/>
            <person name="Kim Y."/>
            <person name="Blasche S."/>
        </authorList>
    </citation>
    <scope>NUCLEOTIDE SEQUENCE</scope>
    <source>
        <strain evidence="8">Olga-1</strain>
    </source>
</reference>